<dbReference type="AlphaFoldDB" id="A0A1M4TF29"/>
<comment type="subcellular location">
    <subcellularLocation>
        <location evidence="2">Cytoplasm</location>
    </subcellularLocation>
</comment>
<dbReference type="RefSeq" id="WP_073295561.1">
    <property type="nucleotide sequence ID" value="NZ_FQUF01000005.1"/>
</dbReference>
<evidence type="ECO:0000313" key="5">
    <source>
        <dbReference type="Proteomes" id="UP000184128"/>
    </source>
</evidence>
<feature type="region of interest" description="Disordered" evidence="3">
    <location>
        <begin position="1"/>
        <end position="29"/>
    </location>
</feature>
<keyword evidence="1 2" id="KW-0963">Cytoplasm</keyword>
<dbReference type="InterPro" id="IPR009242">
    <property type="entry name" value="DUF896"/>
</dbReference>
<dbReference type="Gene3D" id="1.10.287.540">
    <property type="entry name" value="Helix hairpin bin"/>
    <property type="match status" value="1"/>
</dbReference>
<name>A0A1M4TF29_9LACT</name>
<sequence>MSEELINKINALAQKSKEEGLTESEKEEQKKLREEYLELIRGQVKSHLAGIKIVDEEGNDVTPKKAKELKKNKNNNNNV</sequence>
<dbReference type="HAMAP" id="MF_01103">
    <property type="entry name" value="UPF0291"/>
    <property type="match status" value="1"/>
</dbReference>
<feature type="compositionally biased region" description="Basic and acidic residues" evidence="3">
    <location>
        <begin position="15"/>
        <end position="29"/>
    </location>
</feature>
<comment type="similarity">
    <text evidence="2">Belongs to the UPF0291 family.</text>
</comment>
<reference evidence="4 5" key="1">
    <citation type="submission" date="2016-11" db="EMBL/GenBank/DDBJ databases">
        <authorList>
            <person name="Jaros S."/>
            <person name="Januszkiewicz K."/>
            <person name="Wedrychowicz H."/>
        </authorList>
    </citation>
    <scope>NUCLEOTIDE SEQUENCE [LARGE SCALE GENOMIC DNA]</scope>
    <source>
        <strain evidence="4 5">DSM 15692</strain>
    </source>
</reference>
<dbReference type="STRING" id="1121025.SAMN02745249_00416"/>
<protein>
    <recommendedName>
        <fullName evidence="2">UPF0291 protein SAMN02745249_00416</fullName>
    </recommendedName>
</protein>
<dbReference type="Proteomes" id="UP000184128">
    <property type="component" value="Unassembled WGS sequence"/>
</dbReference>
<dbReference type="OrthoDB" id="390105at2"/>
<evidence type="ECO:0000256" key="3">
    <source>
        <dbReference type="SAM" id="MobiDB-lite"/>
    </source>
</evidence>
<evidence type="ECO:0000256" key="1">
    <source>
        <dbReference type="ARBA" id="ARBA00022490"/>
    </source>
</evidence>
<dbReference type="EMBL" id="FQUF01000005">
    <property type="protein sequence ID" value="SHE43076.1"/>
    <property type="molecule type" value="Genomic_DNA"/>
</dbReference>
<dbReference type="PANTHER" id="PTHR37300:SF1">
    <property type="entry name" value="UPF0291 PROTEIN YNZC"/>
    <property type="match status" value="1"/>
</dbReference>
<keyword evidence="5" id="KW-1185">Reference proteome</keyword>
<gene>
    <name evidence="4" type="ORF">SAMN02745249_00416</name>
</gene>
<proteinExistence type="inferred from homology"/>
<evidence type="ECO:0000256" key="2">
    <source>
        <dbReference type="HAMAP-Rule" id="MF_01103"/>
    </source>
</evidence>
<dbReference type="Pfam" id="PF05979">
    <property type="entry name" value="DUF896"/>
    <property type="match status" value="1"/>
</dbReference>
<dbReference type="GO" id="GO:0005737">
    <property type="term" value="C:cytoplasm"/>
    <property type="evidence" value="ECO:0007669"/>
    <property type="project" value="UniProtKB-SubCell"/>
</dbReference>
<dbReference type="SUPFAM" id="SSF158221">
    <property type="entry name" value="YnzC-like"/>
    <property type="match status" value="1"/>
</dbReference>
<dbReference type="PANTHER" id="PTHR37300">
    <property type="entry name" value="UPF0291 PROTEIN CBO2609/CLC_2481"/>
    <property type="match status" value="1"/>
</dbReference>
<accession>A0A1M4TF29</accession>
<organism evidence="4 5">
    <name type="scientific">Atopostipes suicloacalis DSM 15692</name>
    <dbReference type="NCBI Taxonomy" id="1121025"/>
    <lineage>
        <taxon>Bacteria</taxon>
        <taxon>Bacillati</taxon>
        <taxon>Bacillota</taxon>
        <taxon>Bacilli</taxon>
        <taxon>Lactobacillales</taxon>
        <taxon>Carnobacteriaceae</taxon>
        <taxon>Atopostipes</taxon>
    </lineage>
</organism>
<evidence type="ECO:0000313" key="4">
    <source>
        <dbReference type="EMBL" id="SHE43076.1"/>
    </source>
</evidence>